<accession>A0A0F8YTM6</accession>
<name>A0A0F8YTM6_9ZZZZ</name>
<protein>
    <submittedName>
        <fullName evidence="1">Uncharacterized protein</fullName>
    </submittedName>
</protein>
<comment type="caution">
    <text evidence="1">The sequence shown here is derived from an EMBL/GenBank/DDBJ whole genome shotgun (WGS) entry which is preliminary data.</text>
</comment>
<organism evidence="1">
    <name type="scientific">marine sediment metagenome</name>
    <dbReference type="NCBI Taxonomy" id="412755"/>
    <lineage>
        <taxon>unclassified sequences</taxon>
        <taxon>metagenomes</taxon>
        <taxon>ecological metagenomes</taxon>
    </lineage>
</organism>
<evidence type="ECO:0000313" key="1">
    <source>
        <dbReference type="EMBL" id="KKK57429.1"/>
    </source>
</evidence>
<sequence length="50" mass="5591">MGSWNYTELKRHMGHDIVCIGYGEADAPVNVAVECETCNEVILDYDNDEA</sequence>
<proteinExistence type="predicted"/>
<dbReference type="AlphaFoldDB" id="A0A0F8YTM6"/>
<reference evidence="1" key="1">
    <citation type="journal article" date="2015" name="Nature">
        <title>Complex archaea that bridge the gap between prokaryotes and eukaryotes.</title>
        <authorList>
            <person name="Spang A."/>
            <person name="Saw J.H."/>
            <person name="Jorgensen S.L."/>
            <person name="Zaremba-Niedzwiedzka K."/>
            <person name="Martijn J."/>
            <person name="Lind A.E."/>
            <person name="van Eijk R."/>
            <person name="Schleper C."/>
            <person name="Guy L."/>
            <person name="Ettema T.J."/>
        </authorList>
    </citation>
    <scope>NUCLEOTIDE SEQUENCE</scope>
</reference>
<dbReference type="EMBL" id="LAZR01064483">
    <property type="protein sequence ID" value="KKK57429.1"/>
    <property type="molecule type" value="Genomic_DNA"/>
</dbReference>
<gene>
    <name evidence="1" type="ORF">LCGC14_3054540</name>
</gene>